<feature type="non-terminal residue" evidence="6">
    <location>
        <position position="1"/>
    </location>
</feature>
<dbReference type="InterPro" id="IPR022796">
    <property type="entry name" value="Chloroa_b-bind"/>
</dbReference>
<dbReference type="GO" id="GO:0016020">
    <property type="term" value="C:membrane"/>
    <property type="evidence" value="ECO:0007669"/>
    <property type="project" value="InterPro"/>
</dbReference>
<keyword evidence="5" id="KW-0157">Chromophore</keyword>
<organism evidence="6">
    <name type="scientific">Euglena gracilis</name>
    <dbReference type="NCBI Taxonomy" id="3039"/>
    <lineage>
        <taxon>Eukaryota</taxon>
        <taxon>Discoba</taxon>
        <taxon>Euglenozoa</taxon>
        <taxon>Euglenida</taxon>
        <taxon>Spirocuta</taxon>
        <taxon>Euglenophyceae</taxon>
        <taxon>Euglenales</taxon>
        <taxon>Euglenaceae</taxon>
        <taxon>Euglena</taxon>
    </lineage>
</organism>
<dbReference type="Gene3D" id="1.10.3460.10">
    <property type="entry name" value="Chlorophyll a/b binding protein domain"/>
    <property type="match status" value="2"/>
</dbReference>
<proteinExistence type="evidence at transcript level"/>
<feature type="binding site" evidence="5">
    <location>
        <position position="202"/>
    </location>
    <ligand>
        <name>chlorophyll a</name>
        <dbReference type="ChEBI" id="CHEBI:58416"/>
        <label>1</label>
    </ligand>
</feature>
<evidence type="ECO:0000256" key="5">
    <source>
        <dbReference type="PIRSR" id="PIRSR601344-1"/>
    </source>
</evidence>
<evidence type="ECO:0000256" key="3">
    <source>
        <dbReference type="ARBA" id="ARBA00022531"/>
    </source>
</evidence>
<dbReference type="SMR" id="A4QPH9"/>
<dbReference type="GO" id="GO:0009507">
    <property type="term" value="C:chloroplast"/>
    <property type="evidence" value="ECO:0007669"/>
    <property type="project" value="UniProtKB-SubCell"/>
</dbReference>
<sequence length="244" mass="25876">GGPLGPATDLVYPGKAFDPLGLSKDETAFAELKVKEVKNGRLAMLGMLGLFMQGFATGKGPLQNLADHLADPTGANIITFHQRVLSDLGGVAMFAATGEKLSDWYGPNRKLFLGPLSDGAPEHLKGELPGDYGFDVLGLATQPTRLERYRQGEIINGRWAMLGIVGCIVPELLARNYGVPFPEPVWFKTGATVFSEEGLNYLGNPSLIHAKSIAAILVTEILFVGAAEAFRVSGGPLGPATDLV</sequence>
<keyword evidence="2" id="KW-0150">Chloroplast</keyword>
<dbReference type="Pfam" id="PF00504">
    <property type="entry name" value="Chloroa_b-bind"/>
    <property type="match status" value="2"/>
</dbReference>
<dbReference type="InterPro" id="IPR001344">
    <property type="entry name" value="Chloro_AB-bd_pln"/>
</dbReference>
<feature type="binding site" description="axial binding residue" evidence="5">
    <location>
        <position position="158"/>
    </location>
    <ligand>
        <name>chlorophyll b</name>
        <dbReference type="ChEBI" id="CHEBI:61721"/>
        <label>1</label>
    </ligand>
    <ligandPart>
        <name>Mg</name>
        <dbReference type="ChEBI" id="CHEBI:25107"/>
    </ligandPart>
</feature>
<keyword evidence="5" id="KW-0148">Chlorophyll</keyword>
<evidence type="ECO:0000256" key="1">
    <source>
        <dbReference type="ARBA" id="ARBA00004229"/>
    </source>
</evidence>
<accession>A4QPH9</accession>
<comment type="subcellular location">
    <subcellularLocation>
        <location evidence="1">Plastid</location>
        <location evidence="1">Chloroplast</location>
    </subcellularLocation>
</comment>
<keyword evidence="4" id="KW-0934">Plastid</keyword>
<feature type="binding site" description="axial binding residue" evidence="5">
    <location>
        <position position="228"/>
    </location>
    <ligand>
        <name>chlorophyll b</name>
        <dbReference type="ChEBI" id="CHEBI:61721"/>
        <label>1</label>
    </ligand>
    <ligandPart>
        <name>Mg</name>
        <dbReference type="ChEBI" id="CHEBI:25107"/>
    </ligandPart>
</feature>
<dbReference type="PANTHER" id="PTHR21649">
    <property type="entry name" value="CHLOROPHYLL A/B BINDING PROTEIN"/>
    <property type="match status" value="1"/>
</dbReference>
<evidence type="ECO:0000313" key="6">
    <source>
        <dbReference type="EMBL" id="DAA05882.1"/>
    </source>
</evidence>
<dbReference type="EMBL" id="BK005979">
    <property type="protein sequence ID" value="DAA05882.1"/>
    <property type="molecule type" value="mRNA"/>
</dbReference>
<dbReference type="AlphaFoldDB" id="A4QPH9"/>
<evidence type="ECO:0000256" key="2">
    <source>
        <dbReference type="ARBA" id="ARBA00022528"/>
    </source>
</evidence>
<dbReference type="GO" id="GO:0016168">
    <property type="term" value="F:chlorophyll binding"/>
    <property type="evidence" value="ECO:0007669"/>
    <property type="project" value="UniProtKB-KW"/>
</dbReference>
<reference evidence="6" key="1">
    <citation type="journal article" date="2007" name="Plant Physiol.">
        <title>Tracing the evolution of the light-harvesting antennae in chlorophyll a/b-containing organisms.</title>
        <authorList>
            <person name="Koziol A.G."/>
            <person name="Borza T."/>
            <person name="Ishida K."/>
            <person name="Keeling P."/>
            <person name="Lee R.W."/>
            <person name="Durnford D.G."/>
        </authorList>
    </citation>
    <scope>NUCLEOTIDE SEQUENCE</scope>
</reference>
<feature type="non-terminal residue" evidence="6">
    <location>
        <position position="244"/>
    </location>
</feature>
<name>A4QPH9_EUGGR</name>
<dbReference type="SUPFAM" id="SSF103511">
    <property type="entry name" value="Chlorophyll a-b binding protein"/>
    <property type="match status" value="2"/>
</dbReference>
<keyword evidence="3" id="KW-0602">Photosynthesis</keyword>
<feature type="binding site" evidence="5">
    <location>
        <position position="153"/>
    </location>
    <ligand>
        <name>chlorophyll a</name>
        <dbReference type="ChEBI" id="CHEBI:58416"/>
        <label>1</label>
    </ligand>
</feature>
<feature type="binding site" description="axial binding residue" evidence="5">
    <location>
        <position position="212"/>
    </location>
    <ligand>
        <name>chlorophyll b</name>
        <dbReference type="ChEBI" id="CHEBI:61721"/>
        <label>1</label>
    </ligand>
    <ligandPart>
        <name>Mg</name>
        <dbReference type="ChEBI" id="CHEBI:25107"/>
    </ligandPart>
</feature>
<protein>
    <submittedName>
        <fullName evidence="6">Chloroplast light-harvesting complex II protein Lhcbm3</fullName>
    </submittedName>
</protein>
<dbReference type="GO" id="GO:0009765">
    <property type="term" value="P:photosynthesis, light harvesting"/>
    <property type="evidence" value="ECO:0007669"/>
    <property type="project" value="InterPro"/>
</dbReference>
<evidence type="ECO:0000256" key="4">
    <source>
        <dbReference type="ARBA" id="ARBA00022640"/>
    </source>
</evidence>